<evidence type="ECO:0000256" key="2">
    <source>
        <dbReference type="ARBA" id="ARBA00022729"/>
    </source>
</evidence>
<dbReference type="EMBL" id="VSSQ01000302">
    <property type="protein sequence ID" value="MPL90397.1"/>
    <property type="molecule type" value="Genomic_DNA"/>
</dbReference>
<name>A0A644VGN8_9ZZZZ</name>
<dbReference type="PANTHER" id="PTHR35089">
    <property type="entry name" value="CHAPERONE PROTEIN SKP"/>
    <property type="match status" value="1"/>
</dbReference>
<keyword evidence="2" id="KW-0732">Signal</keyword>
<dbReference type="SUPFAM" id="SSF111384">
    <property type="entry name" value="OmpH-like"/>
    <property type="match status" value="1"/>
</dbReference>
<dbReference type="GO" id="GO:0005829">
    <property type="term" value="C:cytosol"/>
    <property type="evidence" value="ECO:0007669"/>
    <property type="project" value="TreeGrafter"/>
</dbReference>
<comment type="caution">
    <text evidence="3">The sequence shown here is derived from an EMBL/GenBank/DDBJ whole genome shotgun (WGS) entry which is preliminary data.</text>
</comment>
<evidence type="ECO:0000256" key="1">
    <source>
        <dbReference type="ARBA" id="ARBA00009091"/>
    </source>
</evidence>
<dbReference type="Gene3D" id="3.30.910.20">
    <property type="entry name" value="Skp domain"/>
    <property type="match status" value="1"/>
</dbReference>
<evidence type="ECO:0000313" key="3">
    <source>
        <dbReference type="EMBL" id="MPL90397.1"/>
    </source>
</evidence>
<proteinExistence type="inferred from homology"/>
<dbReference type="Pfam" id="PF03938">
    <property type="entry name" value="OmpH"/>
    <property type="match status" value="1"/>
</dbReference>
<evidence type="ECO:0008006" key="4">
    <source>
        <dbReference type="Google" id="ProtNLM"/>
    </source>
</evidence>
<dbReference type="InterPro" id="IPR024930">
    <property type="entry name" value="Skp_dom_sf"/>
</dbReference>
<comment type="similarity">
    <text evidence="1">Belongs to the Skp family.</text>
</comment>
<dbReference type="SMART" id="SM00935">
    <property type="entry name" value="OmpH"/>
    <property type="match status" value="1"/>
</dbReference>
<dbReference type="AlphaFoldDB" id="A0A644VGN8"/>
<dbReference type="GO" id="GO:0050821">
    <property type="term" value="P:protein stabilization"/>
    <property type="evidence" value="ECO:0007669"/>
    <property type="project" value="TreeGrafter"/>
</dbReference>
<dbReference type="GO" id="GO:0051082">
    <property type="term" value="F:unfolded protein binding"/>
    <property type="evidence" value="ECO:0007669"/>
    <property type="project" value="InterPro"/>
</dbReference>
<gene>
    <name evidence="3" type="ORF">SDC9_36447</name>
</gene>
<sequence>MKHLSKILLVLFLAVSTTSFSQTLKFGHLNTQELVALMPDRDSAAVKLEKYSADLNETMEAMQVEFNTKLNTYQQKQATWTAAVLEAKQKELQEIQARFEQFQQSAGQEYQQMQNLLLAPVFKKANDAIQKIGKEQGFIYIFDTSTGAVPFINAEQSVDVMPMAKKELGIPADKKLPAPQQQ</sequence>
<dbReference type="PANTHER" id="PTHR35089:SF1">
    <property type="entry name" value="CHAPERONE PROTEIN SKP"/>
    <property type="match status" value="1"/>
</dbReference>
<reference evidence="3" key="1">
    <citation type="submission" date="2019-08" db="EMBL/GenBank/DDBJ databases">
        <authorList>
            <person name="Kucharzyk K."/>
            <person name="Murdoch R.W."/>
            <person name="Higgins S."/>
            <person name="Loffler F."/>
        </authorList>
    </citation>
    <scope>NUCLEOTIDE SEQUENCE</scope>
</reference>
<protein>
    <recommendedName>
        <fullName evidence="4">Chaperone protein Skp</fullName>
    </recommendedName>
</protein>
<organism evidence="3">
    <name type="scientific">bioreactor metagenome</name>
    <dbReference type="NCBI Taxonomy" id="1076179"/>
    <lineage>
        <taxon>unclassified sequences</taxon>
        <taxon>metagenomes</taxon>
        <taxon>ecological metagenomes</taxon>
    </lineage>
</organism>
<dbReference type="InterPro" id="IPR005632">
    <property type="entry name" value="Chaperone_Skp"/>
</dbReference>
<accession>A0A644VGN8</accession>